<dbReference type="EMBL" id="CM018043">
    <property type="protein sequence ID" value="KAA8531819.1"/>
    <property type="molecule type" value="Genomic_DNA"/>
</dbReference>
<dbReference type="Proteomes" id="UP000325577">
    <property type="component" value="Linkage Group LG2"/>
</dbReference>
<proteinExistence type="predicted"/>
<evidence type="ECO:0000256" key="1">
    <source>
        <dbReference type="SAM" id="MobiDB-lite"/>
    </source>
</evidence>
<sequence length="110" mass="12669">MTRFIPEGSKPPKDTGEGDENGFSWFGNQLELVEEYLSMAKAKELNGKKVMNKASSEPFDPYSVKDALVALDIVDPTYYNKAIEKFTILEWHNIFIKMPMSRKYLWLEGL</sequence>
<reference evidence="2 3" key="1">
    <citation type="submission" date="2019-09" db="EMBL/GenBank/DDBJ databases">
        <title>A chromosome-level genome assembly of the Chinese tupelo Nyssa sinensis.</title>
        <authorList>
            <person name="Yang X."/>
            <person name="Kang M."/>
            <person name="Yang Y."/>
            <person name="Xiong H."/>
            <person name="Wang M."/>
            <person name="Zhang Z."/>
            <person name="Wang Z."/>
            <person name="Wu H."/>
            <person name="Ma T."/>
            <person name="Liu J."/>
            <person name="Xi Z."/>
        </authorList>
    </citation>
    <scope>NUCLEOTIDE SEQUENCE [LARGE SCALE GENOMIC DNA]</scope>
    <source>
        <strain evidence="2">J267</strain>
        <tissue evidence="2">Leaf</tissue>
    </source>
</reference>
<protein>
    <submittedName>
        <fullName evidence="2">Uncharacterized protein</fullName>
    </submittedName>
</protein>
<name>A0A5J5ANL0_9ASTE</name>
<evidence type="ECO:0000313" key="2">
    <source>
        <dbReference type="EMBL" id="KAA8531819.1"/>
    </source>
</evidence>
<evidence type="ECO:0000313" key="3">
    <source>
        <dbReference type="Proteomes" id="UP000325577"/>
    </source>
</evidence>
<feature type="region of interest" description="Disordered" evidence="1">
    <location>
        <begin position="1"/>
        <end position="22"/>
    </location>
</feature>
<organism evidence="2 3">
    <name type="scientific">Nyssa sinensis</name>
    <dbReference type="NCBI Taxonomy" id="561372"/>
    <lineage>
        <taxon>Eukaryota</taxon>
        <taxon>Viridiplantae</taxon>
        <taxon>Streptophyta</taxon>
        <taxon>Embryophyta</taxon>
        <taxon>Tracheophyta</taxon>
        <taxon>Spermatophyta</taxon>
        <taxon>Magnoliopsida</taxon>
        <taxon>eudicotyledons</taxon>
        <taxon>Gunneridae</taxon>
        <taxon>Pentapetalae</taxon>
        <taxon>asterids</taxon>
        <taxon>Cornales</taxon>
        <taxon>Nyssaceae</taxon>
        <taxon>Nyssa</taxon>
    </lineage>
</organism>
<accession>A0A5J5ANL0</accession>
<dbReference type="AlphaFoldDB" id="A0A5J5ANL0"/>
<keyword evidence="3" id="KW-1185">Reference proteome</keyword>
<gene>
    <name evidence="2" type="ORF">F0562_006464</name>
</gene>